<dbReference type="AlphaFoldDB" id="F3L426"/>
<accession>F3L426</accession>
<evidence type="ECO:0000313" key="6">
    <source>
        <dbReference type="Proteomes" id="UP000005615"/>
    </source>
</evidence>
<dbReference type="GO" id="GO:0005524">
    <property type="term" value="F:ATP binding"/>
    <property type="evidence" value="ECO:0007669"/>
    <property type="project" value="UniProtKB-KW"/>
</dbReference>
<dbReference type="SUPFAM" id="SSF56112">
    <property type="entry name" value="Protein kinase-like (PK-like)"/>
    <property type="match status" value="1"/>
</dbReference>
<dbReference type="OrthoDB" id="9795390at2"/>
<dbReference type="EMBL" id="AEIG01000074">
    <property type="protein sequence ID" value="EGG28913.1"/>
    <property type="molecule type" value="Genomic_DNA"/>
</dbReference>
<evidence type="ECO:0000256" key="3">
    <source>
        <dbReference type="ARBA" id="ARBA00022741"/>
    </source>
</evidence>
<reference evidence="5 6" key="1">
    <citation type="journal article" date="2011" name="J. Bacteriol.">
        <title>Genome sequence of strain IMCC3088, a proteorhodopsin-containing marine bacterium belonging to the OM60/NOR5 clade.</title>
        <authorList>
            <person name="Jang Y."/>
            <person name="Oh H.M."/>
            <person name="Kang I."/>
            <person name="Lee K."/>
            <person name="Yang S.J."/>
            <person name="Cho J.C."/>
        </authorList>
    </citation>
    <scope>NUCLEOTIDE SEQUENCE [LARGE SCALE GENOMIC DNA]</scope>
    <source>
        <strain evidence="5 6">IMCC3088</strain>
    </source>
</reference>
<dbReference type="InterPro" id="IPR051409">
    <property type="entry name" value="Atypical_kinase_ADCK"/>
</dbReference>
<protein>
    <submittedName>
        <fullName evidence="5">Putative ABC transporter</fullName>
    </submittedName>
</protein>
<comment type="similarity">
    <text evidence="1">Belongs to the protein kinase superfamily. ADCK protein kinase family.</text>
</comment>
<dbReference type="GO" id="GO:0006744">
    <property type="term" value="P:ubiquinone biosynthetic process"/>
    <property type="evidence" value="ECO:0007669"/>
    <property type="project" value="TreeGrafter"/>
</dbReference>
<dbReference type="InterPro" id="IPR034646">
    <property type="entry name" value="ADCK3_dom"/>
</dbReference>
<keyword evidence="3" id="KW-0547">Nucleotide-binding</keyword>
<keyword evidence="4" id="KW-0067">ATP-binding</keyword>
<dbReference type="InterPro" id="IPR004147">
    <property type="entry name" value="ABC1_dom"/>
</dbReference>
<sequence>MASDHKPPKQKALPASRFARLGRMARLASGVAGGMVAEGVKQWSKGQRPSMRDLLLTPNNAERVAERLSEMRGAAMKLGQMLSMDTGDFLPKPLADALSQLRAEAHTLPQKQTRATLKSIYGLDWPELFARFDIEPFAAASIGQVHKAQLHDGRDIVVKLQYPGVLASIDADVDNMATLLRWSGLVPEQVDVAPLLESVKKQLKDEADYELEANHLRSFGQALKEDARFWVPDTVAELSNKQALAMSFVPGEPIESLEHAEQGTRDRVMTALIELLLIELFELRLVQTDPNFANYRYDYPSGRIVLLDFGATRAFKAKFVNDYRSLAKAAVAGNTARMLAAADRLGYAIGDTEGPYRDLILDVFNIALEPLSTPGVYDFGQSDMPQRMMALSNKITEHKDFWQAPPAEAIYFHRKIGGMFMLAHRLQARVPVYDLFQAAIKS</sequence>
<dbReference type="Proteomes" id="UP000005615">
    <property type="component" value="Unassembled WGS sequence"/>
</dbReference>
<keyword evidence="6" id="KW-1185">Reference proteome</keyword>
<evidence type="ECO:0000256" key="4">
    <source>
        <dbReference type="ARBA" id="ARBA00022840"/>
    </source>
</evidence>
<gene>
    <name evidence="5" type="ORF">IMCC3088_2407</name>
</gene>
<proteinExistence type="inferred from homology"/>
<dbReference type="CDD" id="cd13970">
    <property type="entry name" value="ABC1_ADCK3"/>
    <property type="match status" value="1"/>
</dbReference>
<dbReference type="InterPro" id="IPR011009">
    <property type="entry name" value="Kinase-like_dom_sf"/>
</dbReference>
<keyword evidence="2" id="KW-0808">Transferase</keyword>
<evidence type="ECO:0000313" key="5">
    <source>
        <dbReference type="EMBL" id="EGG28913.1"/>
    </source>
</evidence>
<evidence type="ECO:0000256" key="1">
    <source>
        <dbReference type="ARBA" id="ARBA00009670"/>
    </source>
</evidence>
<dbReference type="PANTHER" id="PTHR43851">
    <property type="match status" value="1"/>
</dbReference>
<dbReference type="STRING" id="2518989.IMCC3088_2407"/>
<dbReference type="eggNOG" id="COG0661">
    <property type="taxonomic scope" value="Bacteria"/>
</dbReference>
<dbReference type="Pfam" id="PF03109">
    <property type="entry name" value="ABC1"/>
    <property type="match status" value="1"/>
</dbReference>
<organism evidence="5 6">
    <name type="scientific">Aequoribacter fuscus</name>
    <dbReference type="NCBI Taxonomy" id="2518989"/>
    <lineage>
        <taxon>Bacteria</taxon>
        <taxon>Pseudomonadati</taxon>
        <taxon>Pseudomonadota</taxon>
        <taxon>Gammaproteobacteria</taxon>
        <taxon>Cellvibrionales</taxon>
        <taxon>Halieaceae</taxon>
        <taxon>Aequoribacter</taxon>
    </lineage>
</organism>
<dbReference type="RefSeq" id="WP_009576575.1">
    <property type="nucleotide sequence ID" value="NZ_AEIG01000074.1"/>
</dbReference>
<evidence type="ECO:0000256" key="2">
    <source>
        <dbReference type="ARBA" id="ARBA00022679"/>
    </source>
</evidence>
<dbReference type="PANTHER" id="PTHR43851:SF3">
    <property type="entry name" value="COENZYME Q8"/>
    <property type="match status" value="1"/>
</dbReference>
<comment type="caution">
    <text evidence="5">The sequence shown here is derived from an EMBL/GenBank/DDBJ whole genome shotgun (WGS) entry which is preliminary data.</text>
</comment>
<name>F3L426_9GAMM</name>
<dbReference type="GO" id="GO:0016740">
    <property type="term" value="F:transferase activity"/>
    <property type="evidence" value="ECO:0007669"/>
    <property type="project" value="UniProtKB-KW"/>
</dbReference>